<evidence type="ECO:0000313" key="2">
    <source>
        <dbReference type="Proteomes" id="UP000829647"/>
    </source>
</evidence>
<dbReference type="RefSeq" id="WP_247976498.1">
    <property type="nucleotide sequence ID" value="NZ_CP095848.1"/>
</dbReference>
<protein>
    <submittedName>
        <fullName evidence="1">Uncharacterized protein</fullName>
    </submittedName>
</protein>
<sequence>MCSPLPLLALSLLGALVLPVDSLTQQSEDSTQLDPIPAAGTVTDLLAA</sequence>
<gene>
    <name evidence="1" type="ORF">MWH26_06130</name>
</gene>
<organism evidence="1 2">
    <name type="scientific">Hymenobacter sublimis</name>
    <dbReference type="NCBI Taxonomy" id="2933777"/>
    <lineage>
        <taxon>Bacteria</taxon>
        <taxon>Pseudomonadati</taxon>
        <taxon>Bacteroidota</taxon>
        <taxon>Cytophagia</taxon>
        <taxon>Cytophagales</taxon>
        <taxon>Hymenobacteraceae</taxon>
        <taxon>Hymenobacter</taxon>
    </lineage>
</organism>
<dbReference type="EMBL" id="CP095848">
    <property type="protein sequence ID" value="UPL50483.1"/>
    <property type="molecule type" value="Genomic_DNA"/>
</dbReference>
<evidence type="ECO:0000313" key="1">
    <source>
        <dbReference type="EMBL" id="UPL50483.1"/>
    </source>
</evidence>
<reference evidence="1 2" key="1">
    <citation type="submission" date="2022-04" db="EMBL/GenBank/DDBJ databases">
        <title>Hymenobacter sp. isolated from the air.</title>
        <authorList>
            <person name="Won M."/>
            <person name="Lee C.-M."/>
            <person name="Woen H.-Y."/>
            <person name="Kwon S.-W."/>
        </authorList>
    </citation>
    <scope>NUCLEOTIDE SEQUENCE [LARGE SCALE GENOMIC DNA]</scope>
    <source>
        <strain evidence="2">5516 S-25</strain>
    </source>
</reference>
<keyword evidence="2" id="KW-1185">Reference proteome</keyword>
<name>A0ABY4JCE1_9BACT</name>
<accession>A0ABY4JCE1</accession>
<proteinExistence type="predicted"/>
<dbReference type="Proteomes" id="UP000829647">
    <property type="component" value="Chromosome"/>
</dbReference>